<gene>
    <name evidence="1" type="ORF">GUJ93_ZPchr0012g19596</name>
</gene>
<accession>A0A8J6BTE5</accession>
<reference evidence="1" key="1">
    <citation type="journal article" date="2021" name="bioRxiv">
        <title>Whole Genome Assembly and Annotation of Northern Wild Rice, Zizania palustris L., Supports a Whole Genome Duplication in the Zizania Genus.</title>
        <authorList>
            <person name="Haas M."/>
            <person name="Kono T."/>
            <person name="Macchietto M."/>
            <person name="Millas R."/>
            <person name="McGilp L."/>
            <person name="Shao M."/>
            <person name="Duquette J."/>
            <person name="Hirsch C.N."/>
            <person name="Kimball J."/>
        </authorList>
    </citation>
    <scope>NUCLEOTIDE SEQUENCE</scope>
    <source>
        <tissue evidence="1">Fresh leaf tissue</tissue>
    </source>
</reference>
<evidence type="ECO:0000313" key="1">
    <source>
        <dbReference type="EMBL" id="KAG8092891.1"/>
    </source>
</evidence>
<comment type="caution">
    <text evidence="1">The sequence shown here is derived from an EMBL/GenBank/DDBJ whole genome shotgun (WGS) entry which is preliminary data.</text>
</comment>
<reference evidence="1" key="2">
    <citation type="submission" date="2021-02" db="EMBL/GenBank/DDBJ databases">
        <authorList>
            <person name="Kimball J.A."/>
            <person name="Haas M.W."/>
            <person name="Macchietto M."/>
            <person name="Kono T."/>
            <person name="Duquette J."/>
            <person name="Shao M."/>
        </authorList>
    </citation>
    <scope>NUCLEOTIDE SEQUENCE</scope>
    <source>
        <tissue evidence="1">Fresh leaf tissue</tissue>
    </source>
</reference>
<dbReference type="Proteomes" id="UP000729402">
    <property type="component" value="Unassembled WGS sequence"/>
</dbReference>
<protein>
    <submittedName>
        <fullName evidence="1">Uncharacterized protein</fullName>
    </submittedName>
</protein>
<sequence length="191" mass="21200">MEVPEAMVLEILATDEESPVARLPPRIRRRLLRAGGGAPAVAEEIEAKFSEAHLRSEVRSNIFAPLDYVILFERINHLMLCMSRSTRPSKKLQNKTDHGSGTKRILMSSSTAMNVVDAKAPSIVSKLLGISKVQVLNGSNKDYDFISEDIILKVEDILLSCQEIKSLNKDDKKMTRKPDIIFMIGVPLGIA</sequence>
<dbReference type="AlphaFoldDB" id="A0A8J6BTE5"/>
<dbReference type="EMBL" id="JAAALK010000080">
    <property type="protein sequence ID" value="KAG8092891.1"/>
    <property type="molecule type" value="Genomic_DNA"/>
</dbReference>
<organism evidence="1 2">
    <name type="scientific">Zizania palustris</name>
    <name type="common">Northern wild rice</name>
    <dbReference type="NCBI Taxonomy" id="103762"/>
    <lineage>
        <taxon>Eukaryota</taxon>
        <taxon>Viridiplantae</taxon>
        <taxon>Streptophyta</taxon>
        <taxon>Embryophyta</taxon>
        <taxon>Tracheophyta</taxon>
        <taxon>Spermatophyta</taxon>
        <taxon>Magnoliopsida</taxon>
        <taxon>Liliopsida</taxon>
        <taxon>Poales</taxon>
        <taxon>Poaceae</taxon>
        <taxon>BOP clade</taxon>
        <taxon>Oryzoideae</taxon>
        <taxon>Oryzeae</taxon>
        <taxon>Zizaniinae</taxon>
        <taxon>Zizania</taxon>
    </lineage>
</organism>
<dbReference type="OrthoDB" id="78088at2759"/>
<keyword evidence="2" id="KW-1185">Reference proteome</keyword>
<evidence type="ECO:0000313" key="2">
    <source>
        <dbReference type="Proteomes" id="UP000729402"/>
    </source>
</evidence>
<proteinExistence type="predicted"/>
<name>A0A8J6BTE5_ZIZPA</name>